<protein>
    <submittedName>
        <fullName evidence="3">Aldo/keto reductase</fullName>
    </submittedName>
</protein>
<dbReference type="InterPro" id="IPR023210">
    <property type="entry name" value="NADP_OxRdtase_dom"/>
</dbReference>
<evidence type="ECO:0000256" key="1">
    <source>
        <dbReference type="SAM" id="MobiDB-lite"/>
    </source>
</evidence>
<dbReference type="EMBL" id="KV784366">
    <property type="protein sequence ID" value="OEU11993.1"/>
    <property type="molecule type" value="Genomic_DNA"/>
</dbReference>
<feature type="compositionally biased region" description="Low complexity" evidence="1">
    <location>
        <begin position="423"/>
        <end position="432"/>
    </location>
</feature>
<feature type="region of interest" description="Disordered" evidence="1">
    <location>
        <begin position="398"/>
        <end position="438"/>
    </location>
</feature>
<dbReference type="AlphaFoldDB" id="A0A1E7F2D6"/>
<sequence length="438" mass="47751">MIVESKNNNNNVKKTEEIAAAAADEAAVSSSSISSPATTSANNTSTSTTSVSASSASSATTTTTAVTTGGVATTTTTTTTTTDRGVAGVSYRTPLAYGTKISGKDQSKTAYNVETAIQEGFRHIVTCGHHSSNNESGVGMGLQNAYTNNNVGIERKDLFLQTCFVPFTGNKHDFLRQSSDPPEIELLTMSIEDQVHLSIKTSLRNLKTTYLDAYIFHNFRAKLYDTNEMLKAWKVFEEYVDQGIIKHLGLTSVHNAKWFEKTFFNTNNNNSTTTTTQMIPRITPTIIQNRFHSNRQYDVGAMQEIFHGTTTNNKYSKLQIQRFWILNGSSGGGRFHTELATKKGLSAAQLLLSFVMTQQETCLVGTNNLQHMKEDIVISKCYHTIFHSEQERNDYSKKLGMKQQPVGKQLPGSYNGGGGGSGSISDNPGSGSCNATTE</sequence>
<dbReference type="GO" id="GO:0016491">
    <property type="term" value="F:oxidoreductase activity"/>
    <property type="evidence" value="ECO:0007669"/>
    <property type="project" value="InterPro"/>
</dbReference>
<evidence type="ECO:0000313" key="3">
    <source>
        <dbReference type="EMBL" id="OEU11993.1"/>
    </source>
</evidence>
<dbReference type="SUPFAM" id="SSF51430">
    <property type="entry name" value="NAD(P)-linked oxidoreductase"/>
    <property type="match status" value="1"/>
</dbReference>
<proteinExistence type="predicted"/>
<feature type="region of interest" description="Disordered" evidence="1">
    <location>
        <begin position="26"/>
        <end position="65"/>
    </location>
</feature>
<dbReference type="PRINTS" id="PR00069">
    <property type="entry name" value="ALDKETRDTASE"/>
</dbReference>
<gene>
    <name evidence="3" type="ORF">FRACYDRAFT_245118</name>
</gene>
<dbReference type="InterPro" id="IPR020471">
    <property type="entry name" value="AKR"/>
</dbReference>
<reference evidence="3 4" key="1">
    <citation type="submission" date="2016-09" db="EMBL/GenBank/DDBJ databases">
        <title>Extensive genetic diversity and differential bi-allelic expression allows diatom success in the polar Southern Ocean.</title>
        <authorList>
            <consortium name="DOE Joint Genome Institute"/>
            <person name="Mock T."/>
            <person name="Otillar R.P."/>
            <person name="Strauss J."/>
            <person name="Dupont C."/>
            <person name="Frickenhaus S."/>
            <person name="Maumus F."/>
            <person name="Mcmullan M."/>
            <person name="Sanges R."/>
            <person name="Schmutz J."/>
            <person name="Toseland A."/>
            <person name="Valas R."/>
            <person name="Veluchamy A."/>
            <person name="Ward B.J."/>
            <person name="Allen A."/>
            <person name="Barry K."/>
            <person name="Falciatore A."/>
            <person name="Ferrante M."/>
            <person name="Fortunato A.E."/>
            <person name="Gloeckner G."/>
            <person name="Gruber A."/>
            <person name="Hipkin R."/>
            <person name="Janech M."/>
            <person name="Kroth P."/>
            <person name="Leese F."/>
            <person name="Lindquist E."/>
            <person name="Lyon B.R."/>
            <person name="Martin J."/>
            <person name="Mayer C."/>
            <person name="Parker M."/>
            <person name="Quesneville H."/>
            <person name="Raymond J."/>
            <person name="Uhlig C."/>
            <person name="Valentin K.U."/>
            <person name="Worden A.Z."/>
            <person name="Armbrust E.V."/>
            <person name="Bowler C."/>
            <person name="Green B."/>
            <person name="Moulton V."/>
            <person name="Van Oosterhout C."/>
            <person name="Grigoriev I."/>
        </authorList>
    </citation>
    <scope>NUCLEOTIDE SEQUENCE [LARGE SCALE GENOMIC DNA]</scope>
    <source>
        <strain evidence="3 4">CCMP1102</strain>
    </source>
</reference>
<dbReference type="OrthoDB" id="5357513at2759"/>
<dbReference type="KEGG" id="fcy:FRACYDRAFT_245118"/>
<dbReference type="InParanoid" id="A0A1E7F2D6"/>
<evidence type="ECO:0000259" key="2">
    <source>
        <dbReference type="Pfam" id="PF00248"/>
    </source>
</evidence>
<dbReference type="Pfam" id="PF00248">
    <property type="entry name" value="Aldo_ket_red"/>
    <property type="match status" value="1"/>
</dbReference>
<accession>A0A1E7F2D6</accession>
<dbReference type="PANTHER" id="PTHR11732">
    <property type="entry name" value="ALDO/KETO REDUCTASE"/>
    <property type="match status" value="1"/>
</dbReference>
<organism evidence="3 4">
    <name type="scientific">Fragilariopsis cylindrus CCMP1102</name>
    <dbReference type="NCBI Taxonomy" id="635003"/>
    <lineage>
        <taxon>Eukaryota</taxon>
        <taxon>Sar</taxon>
        <taxon>Stramenopiles</taxon>
        <taxon>Ochrophyta</taxon>
        <taxon>Bacillariophyta</taxon>
        <taxon>Bacillariophyceae</taxon>
        <taxon>Bacillariophycidae</taxon>
        <taxon>Bacillariales</taxon>
        <taxon>Bacillariaceae</taxon>
        <taxon>Fragilariopsis</taxon>
    </lineage>
</organism>
<dbReference type="InterPro" id="IPR036812">
    <property type="entry name" value="NAD(P)_OxRdtase_dom_sf"/>
</dbReference>
<name>A0A1E7F2D6_9STRA</name>
<evidence type="ECO:0000313" key="4">
    <source>
        <dbReference type="Proteomes" id="UP000095751"/>
    </source>
</evidence>
<dbReference type="Proteomes" id="UP000095751">
    <property type="component" value="Unassembled WGS sequence"/>
</dbReference>
<keyword evidence="4" id="KW-1185">Reference proteome</keyword>
<dbReference type="Gene3D" id="3.20.20.100">
    <property type="entry name" value="NADP-dependent oxidoreductase domain"/>
    <property type="match status" value="1"/>
</dbReference>
<feature type="domain" description="NADP-dependent oxidoreductase" evidence="2">
    <location>
        <begin position="104"/>
        <end position="254"/>
    </location>
</feature>